<evidence type="ECO:0000313" key="4">
    <source>
        <dbReference type="EMBL" id="PYF42237.1"/>
    </source>
</evidence>
<evidence type="ECO:0000259" key="3">
    <source>
        <dbReference type="Pfam" id="PF01732"/>
    </source>
</evidence>
<feature type="domain" description="DUF31" evidence="3">
    <location>
        <begin position="109"/>
        <end position="486"/>
    </location>
</feature>
<dbReference type="NCBIfam" id="NF045841">
    <property type="entry name" value="Ig_SerProt_MIP"/>
    <property type="match status" value="1"/>
</dbReference>
<organism evidence="4 5">
    <name type="scientific">Metamycoplasma alkalescens</name>
    <dbReference type="NCBI Taxonomy" id="45363"/>
    <lineage>
        <taxon>Bacteria</taxon>
        <taxon>Bacillati</taxon>
        <taxon>Mycoplasmatota</taxon>
        <taxon>Mycoplasmoidales</taxon>
        <taxon>Metamycoplasmataceae</taxon>
        <taxon>Metamycoplasma</taxon>
    </lineage>
</organism>
<evidence type="ECO:0000256" key="1">
    <source>
        <dbReference type="SAM" id="MobiDB-lite"/>
    </source>
</evidence>
<accession>A0A318U7I3</accession>
<proteinExistence type="predicted"/>
<evidence type="ECO:0000256" key="2">
    <source>
        <dbReference type="SAM" id="SignalP"/>
    </source>
</evidence>
<comment type="caution">
    <text evidence="4">The sequence shown here is derived from an EMBL/GenBank/DDBJ whole genome shotgun (WGS) entry which is preliminary data.</text>
</comment>
<dbReference type="PROSITE" id="PS51257">
    <property type="entry name" value="PROKAR_LIPOPROTEIN"/>
    <property type="match status" value="1"/>
</dbReference>
<reference evidence="4 5" key="1">
    <citation type="submission" date="2018-06" db="EMBL/GenBank/DDBJ databases">
        <title>Genomic Encyclopedia of Archaeal and Bacterial Type Strains, Phase II (KMG-II): from individual species to whole genera.</title>
        <authorList>
            <person name="Goeker M."/>
        </authorList>
    </citation>
    <scope>NUCLEOTIDE SEQUENCE [LARGE SCALE GENOMIC DNA]</scope>
    <source>
        <strain evidence="4 5">ATCC 29103</strain>
    </source>
</reference>
<sequence>MKKKILNKLLVITSLVIPSSFLVGCQTKMNNIIDDKSINDDKPINDNKEKNDPDINNQINNNEKNDIDNEKKDNLVSNSLSLADLRSISNKNEYPSYVNKFKKIDQEVLYSEIYDRSFSIKFGTKTKNGEFLSNGSGTGWLLDYHQYTNNPNKYKLFFATNLHVLGHFSNSLDDKLNEDLNYNDPSEDKVVGVAIGKSKLKPQSFQPIRNSETNAISQKNDWKIANYYTNSDELEKYDKSNSSLISTIKSEAISRPKIVFAAFDFMKEEVFGKYQEELKESALSYLKTKDLNDEYYKTTYEYYLKNDKYIPMMVDFGVFEFDIDLNKANDELKNWINKAILGLDSYLKRINETSILPNQDKNISKYMLTRDYVSALAKNDEENNLYNLENIYIGGYPADNNQVLFVKNNPTDRYEDANKKKFAFPQGSYENKIEFVNNLGIFLGTWKRVMAQWYGYHYNVNFSSLYYGASGSLVYNEFGQMIGIYDAVRSSVSSGDLLSYAGIAPLMQSHDIFDGNKNTTYAYNLIDGSDKKRYRKQKNSYRENLSKLYPNGFEDNNKKTKLFDKGY</sequence>
<feature type="chain" id="PRO_5016257726" evidence="2">
    <location>
        <begin position="24"/>
        <end position="567"/>
    </location>
</feature>
<feature type="signal peptide" evidence="2">
    <location>
        <begin position="1"/>
        <end position="23"/>
    </location>
</feature>
<feature type="region of interest" description="Disordered" evidence="1">
    <location>
        <begin position="36"/>
        <end position="71"/>
    </location>
</feature>
<feature type="compositionally biased region" description="Basic and acidic residues" evidence="1">
    <location>
        <begin position="36"/>
        <end position="53"/>
    </location>
</feature>
<keyword evidence="2" id="KW-0732">Signal</keyword>
<dbReference type="AlphaFoldDB" id="A0A318U7I3"/>
<gene>
    <name evidence="4" type="ORF">BCF88_11321</name>
</gene>
<protein>
    <submittedName>
        <fullName evidence="4">Putative peptidase DUF31</fullName>
    </submittedName>
</protein>
<dbReference type="InterPro" id="IPR022381">
    <property type="entry name" value="Uncharacterised_MG067"/>
</dbReference>
<dbReference type="Proteomes" id="UP000247715">
    <property type="component" value="Unassembled WGS sequence"/>
</dbReference>
<name>A0A318U7I3_9BACT</name>
<dbReference type="Pfam" id="PF01732">
    <property type="entry name" value="Mycop_pep_DUF31"/>
    <property type="match status" value="1"/>
</dbReference>
<dbReference type="EMBL" id="QKLP01000013">
    <property type="protein sequence ID" value="PYF42237.1"/>
    <property type="molecule type" value="Genomic_DNA"/>
</dbReference>
<evidence type="ECO:0000313" key="5">
    <source>
        <dbReference type="Proteomes" id="UP000247715"/>
    </source>
</evidence>
<dbReference type="PRINTS" id="PR00840">
    <property type="entry name" value="Y06768FAMILY"/>
</dbReference>
<dbReference type="RefSeq" id="WP_110858454.1">
    <property type="nucleotide sequence ID" value="NZ_LS991949.1"/>
</dbReference>
<dbReference type="InterPro" id="IPR022382">
    <property type="entry name" value="Mycoplasma_peptidase_DUF31"/>
</dbReference>